<feature type="repeat" description="TPR" evidence="1">
    <location>
        <begin position="104"/>
        <end position="137"/>
    </location>
</feature>
<keyword evidence="4" id="KW-0732">Signal</keyword>
<dbReference type="SUPFAM" id="SSF46894">
    <property type="entry name" value="C-terminal effector domain of the bipartite response regulators"/>
    <property type="match status" value="1"/>
</dbReference>
<feature type="signal peptide" evidence="4">
    <location>
        <begin position="1"/>
        <end position="18"/>
    </location>
</feature>
<evidence type="ECO:0000256" key="2">
    <source>
        <dbReference type="SAM" id="Coils"/>
    </source>
</evidence>
<name>A0A1M6GHB0_9FLAO</name>
<keyword evidence="6" id="KW-1185">Reference proteome</keyword>
<dbReference type="Proteomes" id="UP000184172">
    <property type="component" value="Unassembled WGS sequence"/>
</dbReference>
<keyword evidence="3" id="KW-1133">Transmembrane helix</keyword>
<dbReference type="STRING" id="797419.SAMN05216556_11130"/>
<keyword evidence="2" id="KW-0175">Coiled coil</keyword>
<dbReference type="Gene3D" id="1.25.40.10">
    <property type="entry name" value="Tetratricopeptide repeat domain"/>
    <property type="match status" value="2"/>
</dbReference>
<dbReference type="InterPro" id="IPR016032">
    <property type="entry name" value="Sig_transdc_resp-reg_C-effctor"/>
</dbReference>
<evidence type="ECO:0000256" key="4">
    <source>
        <dbReference type="SAM" id="SignalP"/>
    </source>
</evidence>
<feature type="transmembrane region" description="Helical" evidence="3">
    <location>
        <begin position="331"/>
        <end position="350"/>
    </location>
</feature>
<evidence type="ECO:0000313" key="6">
    <source>
        <dbReference type="Proteomes" id="UP000184172"/>
    </source>
</evidence>
<dbReference type="GO" id="GO:0003677">
    <property type="term" value="F:DNA binding"/>
    <property type="evidence" value="ECO:0007669"/>
    <property type="project" value="InterPro"/>
</dbReference>
<accession>A0A1M6GHB0</accession>
<dbReference type="PANTHER" id="PTHR10098">
    <property type="entry name" value="RAPSYN-RELATED"/>
    <property type="match status" value="1"/>
</dbReference>
<keyword evidence="1" id="KW-0802">TPR repeat</keyword>
<dbReference type="InterPro" id="IPR011990">
    <property type="entry name" value="TPR-like_helical_dom_sf"/>
</dbReference>
<evidence type="ECO:0000256" key="3">
    <source>
        <dbReference type="SAM" id="Phobius"/>
    </source>
</evidence>
<dbReference type="InterPro" id="IPR019734">
    <property type="entry name" value="TPR_rpt"/>
</dbReference>
<dbReference type="EMBL" id="FQYV01000009">
    <property type="protein sequence ID" value="SHJ09375.1"/>
    <property type="molecule type" value="Genomic_DNA"/>
</dbReference>
<evidence type="ECO:0000313" key="5">
    <source>
        <dbReference type="EMBL" id="SHJ09375.1"/>
    </source>
</evidence>
<gene>
    <name evidence="5" type="ORF">SAMN04487908_10984</name>
</gene>
<proteinExistence type="predicted"/>
<keyword evidence="3" id="KW-0472">Membrane</keyword>
<dbReference type="AlphaFoldDB" id="A0A1M6GHB0"/>
<protein>
    <submittedName>
        <fullName evidence="5">Tetratricopeptide repeat-containing protein</fullName>
    </submittedName>
</protein>
<dbReference type="SMART" id="SM00028">
    <property type="entry name" value="TPR"/>
    <property type="match status" value="6"/>
</dbReference>
<organism evidence="5 6">
    <name type="scientific">Aequorivita viscosa</name>
    <dbReference type="NCBI Taxonomy" id="797419"/>
    <lineage>
        <taxon>Bacteria</taxon>
        <taxon>Pseudomonadati</taxon>
        <taxon>Bacteroidota</taxon>
        <taxon>Flavobacteriia</taxon>
        <taxon>Flavobacteriales</taxon>
        <taxon>Flavobacteriaceae</taxon>
        <taxon>Aequorivita</taxon>
    </lineage>
</organism>
<reference evidence="6" key="1">
    <citation type="submission" date="2016-11" db="EMBL/GenBank/DDBJ databases">
        <authorList>
            <person name="Varghese N."/>
            <person name="Submissions S."/>
        </authorList>
    </citation>
    <scope>NUCLEOTIDE SEQUENCE [LARGE SCALE GENOMIC DNA]</scope>
    <source>
        <strain evidence="6">DSM 26349</strain>
    </source>
</reference>
<dbReference type="GO" id="GO:0006355">
    <property type="term" value="P:regulation of DNA-templated transcription"/>
    <property type="evidence" value="ECO:0007669"/>
    <property type="project" value="InterPro"/>
</dbReference>
<keyword evidence="3" id="KW-0812">Transmembrane</keyword>
<evidence type="ECO:0000256" key="1">
    <source>
        <dbReference type="PROSITE-ProRule" id="PRU00339"/>
    </source>
</evidence>
<sequence length="545" mass="62461">MKAIYKLFFLIFSPILFAQNPVQLDSLLKQGIEARSNNEYTKSLELLTKVRTIAEENSWYKQHFLAINNIGANYYSMLDYGEALDNYLEAYTIALKHLDKNEEMIVLNNIAILYSKEEDFDKAEEYFSKAYVLAQEQNDSFKTGLYAINLGIVANQQNKLDIAAKYLSKAQEVLDADSAIYVLIAIALAENQYKSGNLVAARSIALNTLPQLESISFNEDRISILILLSNIALDLGENSNAIRYAEEALEASKNLENRINAHKQLAKVSIQTGSYKNALSAKDSIINLKDSLNILKNGRLFENNKVKFEIADYRRELQRNRELQIQERTTLYSLLGISVLIIILIVWAMYNNIIKNKQRRILDQQNKEFIELELQKKESDNLLLEKQLQSKEAKALLKEERFKNELENRNRQLAAKALQISARNELIKEVISRLSDQTEIARNAFLSAKVKELNKLLKNDSEWDSFLTHFEEVNHGMLTNLRSLHPELTANDIRFLCYLYMNLTTKEIASLFNITVEAVRKRKERISNKIGLADSGGLYGYITGL</sequence>
<dbReference type="Pfam" id="PF13424">
    <property type="entry name" value="TPR_12"/>
    <property type="match status" value="1"/>
</dbReference>
<dbReference type="PROSITE" id="PS50005">
    <property type="entry name" value="TPR"/>
    <property type="match status" value="1"/>
</dbReference>
<dbReference type="InterPro" id="IPR036388">
    <property type="entry name" value="WH-like_DNA-bd_sf"/>
</dbReference>
<feature type="chain" id="PRO_5009917740" evidence="4">
    <location>
        <begin position="19"/>
        <end position="545"/>
    </location>
</feature>
<dbReference type="SUPFAM" id="SSF48452">
    <property type="entry name" value="TPR-like"/>
    <property type="match status" value="2"/>
</dbReference>
<dbReference type="Gene3D" id="1.10.10.10">
    <property type="entry name" value="Winged helix-like DNA-binding domain superfamily/Winged helix DNA-binding domain"/>
    <property type="match status" value="1"/>
</dbReference>
<feature type="coiled-coil region" evidence="2">
    <location>
        <begin position="355"/>
        <end position="423"/>
    </location>
</feature>